<dbReference type="PANTHER" id="PTHR21663">
    <property type="entry name" value="HYPOTHETICAL HEAT DOMAIN-CONTAINING"/>
    <property type="match status" value="1"/>
</dbReference>
<dbReference type="EMBL" id="UYRV01008331">
    <property type="protein sequence ID" value="VDK55461.1"/>
    <property type="molecule type" value="Genomic_DNA"/>
</dbReference>
<dbReference type="GO" id="GO:0005794">
    <property type="term" value="C:Golgi apparatus"/>
    <property type="evidence" value="ECO:0007669"/>
    <property type="project" value="TreeGrafter"/>
</dbReference>
<evidence type="ECO:0000313" key="1">
    <source>
        <dbReference type="EMBL" id="VDK55461.1"/>
    </source>
</evidence>
<dbReference type="GO" id="GO:0030139">
    <property type="term" value="C:endocytic vesicle"/>
    <property type="evidence" value="ECO:0007669"/>
    <property type="project" value="TreeGrafter"/>
</dbReference>
<reference evidence="1 2" key="1">
    <citation type="submission" date="2018-11" db="EMBL/GenBank/DDBJ databases">
        <authorList>
            <consortium name="Pathogen Informatics"/>
        </authorList>
    </citation>
    <scope>NUCLEOTIDE SEQUENCE [LARGE SCALE GENOMIC DNA]</scope>
</reference>
<dbReference type="GO" id="GO:0005829">
    <property type="term" value="C:cytosol"/>
    <property type="evidence" value="ECO:0007669"/>
    <property type="project" value="GOC"/>
</dbReference>
<dbReference type="GO" id="GO:0008104">
    <property type="term" value="P:intracellular protein localization"/>
    <property type="evidence" value="ECO:0007669"/>
    <property type="project" value="TreeGrafter"/>
</dbReference>
<proteinExistence type="predicted"/>
<dbReference type="Proteomes" id="UP000271889">
    <property type="component" value="Unassembled WGS sequence"/>
</dbReference>
<sequence length="84" mass="9210">MRALISSVRVRVYQLLMLLPPKSYEHMFHSLLRELVAEVTLSDDQGSQLMTSVAGTLCSGAEYTLLAPWSGGATDQALVEDQVL</sequence>
<keyword evidence="2" id="KW-1185">Reference proteome</keyword>
<dbReference type="InterPro" id="IPR040108">
    <property type="entry name" value="Laa1/Sip1/HEATR5"/>
</dbReference>
<gene>
    <name evidence="1" type="ORF">CGOC_LOCUS3326</name>
</gene>
<evidence type="ECO:0000313" key="2">
    <source>
        <dbReference type="Proteomes" id="UP000271889"/>
    </source>
</evidence>
<dbReference type="PANTHER" id="PTHR21663:SF0">
    <property type="entry name" value="HEAT REPEAT-CONTAINING PROTEIN 5B"/>
    <property type="match status" value="1"/>
</dbReference>
<dbReference type="GO" id="GO:0006897">
    <property type="term" value="P:endocytosis"/>
    <property type="evidence" value="ECO:0007669"/>
    <property type="project" value="TreeGrafter"/>
</dbReference>
<protein>
    <submittedName>
        <fullName evidence="1">Uncharacterized protein</fullName>
    </submittedName>
</protein>
<accession>A0A3P6SN76</accession>
<dbReference type="GO" id="GO:0016020">
    <property type="term" value="C:membrane"/>
    <property type="evidence" value="ECO:0007669"/>
    <property type="project" value="TreeGrafter"/>
</dbReference>
<dbReference type="AlphaFoldDB" id="A0A3P6SN76"/>
<organism evidence="1 2">
    <name type="scientific">Cylicostephanus goldi</name>
    <name type="common">Nematode worm</name>
    <dbReference type="NCBI Taxonomy" id="71465"/>
    <lineage>
        <taxon>Eukaryota</taxon>
        <taxon>Metazoa</taxon>
        <taxon>Ecdysozoa</taxon>
        <taxon>Nematoda</taxon>
        <taxon>Chromadorea</taxon>
        <taxon>Rhabditida</taxon>
        <taxon>Rhabditina</taxon>
        <taxon>Rhabditomorpha</taxon>
        <taxon>Strongyloidea</taxon>
        <taxon>Strongylidae</taxon>
        <taxon>Cylicostephanus</taxon>
    </lineage>
</organism>
<dbReference type="OrthoDB" id="192608at2759"/>
<name>A0A3P6SN76_CYLGO</name>
<dbReference type="GO" id="GO:0042147">
    <property type="term" value="P:retrograde transport, endosome to Golgi"/>
    <property type="evidence" value="ECO:0007669"/>
    <property type="project" value="TreeGrafter"/>
</dbReference>